<organism evidence="8 9">
    <name type="scientific">Batillaria attramentaria</name>
    <dbReference type="NCBI Taxonomy" id="370345"/>
    <lineage>
        <taxon>Eukaryota</taxon>
        <taxon>Metazoa</taxon>
        <taxon>Spiralia</taxon>
        <taxon>Lophotrochozoa</taxon>
        <taxon>Mollusca</taxon>
        <taxon>Gastropoda</taxon>
        <taxon>Caenogastropoda</taxon>
        <taxon>Sorbeoconcha</taxon>
        <taxon>Cerithioidea</taxon>
        <taxon>Batillariidae</taxon>
        <taxon>Batillaria</taxon>
    </lineage>
</organism>
<feature type="transmembrane region" description="Helical" evidence="6">
    <location>
        <begin position="104"/>
        <end position="127"/>
    </location>
</feature>
<gene>
    <name evidence="8" type="ORF">BaRGS_00020975</name>
</gene>
<dbReference type="InterPro" id="IPR017452">
    <property type="entry name" value="GPCR_Rhodpsn_7TM"/>
</dbReference>
<feature type="domain" description="G-protein coupled receptors family 1 profile" evidence="7">
    <location>
        <begin position="85"/>
        <end position="365"/>
    </location>
</feature>
<dbReference type="Proteomes" id="UP001519460">
    <property type="component" value="Unassembled WGS sequence"/>
</dbReference>
<feature type="compositionally biased region" description="Polar residues" evidence="5">
    <location>
        <begin position="1"/>
        <end position="12"/>
    </location>
</feature>
<sequence length="405" mass="44716">MSNPAIETSTTEPEMASRTDMPSTGMFVVQNSTVGNVPEGCVEIYTSNLSNQYPDDPVSQEALLTLSAIFSGVVVPVFFLISFSTNSINMIVFYKHGLRERFNLCVFVLALSDTIYMCGIFLTYVQFPNSLIVKALTSPETTTLGPVMRAVFDYKLSGLAGFHSASQLISAIVACERCYCVVRPLKSHTVLSTKTMAGIIVIVCVPAVAGYFVTTSRWNLECTIDSATGSVTFVPKASSFYLQNRQLFDILNSVMYGFPLPALCITIVTVTTIITIVKLKQMTRWREDTSTAGRLSTKEVILTRMLVGTSILFVVCSTPLIALFIAGLFVPGLKLGFSYHHTYSVGVKIYETAALINSSFNFFVYYKFGTKFRETVNKMFHCATRDSKQTAEHQTITFTLTHTQA</sequence>
<evidence type="ECO:0000259" key="7">
    <source>
        <dbReference type="PROSITE" id="PS50262"/>
    </source>
</evidence>
<feature type="transmembrane region" description="Helical" evidence="6">
    <location>
        <begin position="156"/>
        <end position="175"/>
    </location>
</feature>
<feature type="region of interest" description="Disordered" evidence="5">
    <location>
        <begin position="1"/>
        <end position="20"/>
    </location>
</feature>
<proteinExistence type="predicted"/>
<feature type="transmembrane region" description="Helical" evidence="6">
    <location>
        <begin position="254"/>
        <end position="277"/>
    </location>
</feature>
<dbReference type="PANTHER" id="PTHR46641">
    <property type="entry name" value="FMRFAMIDE RECEPTOR-RELATED"/>
    <property type="match status" value="1"/>
</dbReference>
<feature type="transmembrane region" description="Helical" evidence="6">
    <location>
        <begin position="305"/>
        <end position="329"/>
    </location>
</feature>
<dbReference type="PROSITE" id="PS50262">
    <property type="entry name" value="G_PROTEIN_RECEP_F1_2"/>
    <property type="match status" value="1"/>
</dbReference>
<keyword evidence="4 6" id="KW-0472">Membrane</keyword>
<name>A0ABD0KKY8_9CAEN</name>
<dbReference type="Pfam" id="PF00001">
    <property type="entry name" value="7tm_1"/>
    <property type="match status" value="1"/>
</dbReference>
<evidence type="ECO:0000256" key="4">
    <source>
        <dbReference type="ARBA" id="ARBA00023136"/>
    </source>
</evidence>
<evidence type="ECO:0000256" key="1">
    <source>
        <dbReference type="ARBA" id="ARBA00004370"/>
    </source>
</evidence>
<reference evidence="8 9" key="1">
    <citation type="journal article" date="2023" name="Sci. Data">
        <title>Genome assembly of the Korean intertidal mud-creeper Batillaria attramentaria.</title>
        <authorList>
            <person name="Patra A.K."/>
            <person name="Ho P.T."/>
            <person name="Jun S."/>
            <person name="Lee S.J."/>
            <person name="Kim Y."/>
            <person name="Won Y.J."/>
        </authorList>
    </citation>
    <scope>NUCLEOTIDE SEQUENCE [LARGE SCALE GENOMIC DNA]</scope>
    <source>
        <strain evidence="8">Wonlab-2016</strain>
    </source>
</reference>
<accession>A0ABD0KKY8</accession>
<dbReference type="AlphaFoldDB" id="A0ABD0KKY8"/>
<dbReference type="EMBL" id="JACVVK020000160">
    <property type="protein sequence ID" value="KAK7487708.1"/>
    <property type="molecule type" value="Genomic_DNA"/>
</dbReference>
<comment type="subcellular location">
    <subcellularLocation>
        <location evidence="1">Membrane</location>
    </subcellularLocation>
</comment>
<evidence type="ECO:0000256" key="5">
    <source>
        <dbReference type="SAM" id="MobiDB-lite"/>
    </source>
</evidence>
<dbReference type="PANTHER" id="PTHR46641:SF2">
    <property type="entry name" value="FMRFAMIDE RECEPTOR"/>
    <property type="match status" value="1"/>
</dbReference>
<dbReference type="InterPro" id="IPR052954">
    <property type="entry name" value="GPCR-Ligand_Int"/>
</dbReference>
<dbReference type="GO" id="GO:0016020">
    <property type="term" value="C:membrane"/>
    <property type="evidence" value="ECO:0007669"/>
    <property type="project" value="UniProtKB-SubCell"/>
</dbReference>
<keyword evidence="3 6" id="KW-1133">Transmembrane helix</keyword>
<feature type="transmembrane region" description="Helical" evidence="6">
    <location>
        <begin position="62"/>
        <end position="83"/>
    </location>
</feature>
<keyword evidence="9" id="KW-1185">Reference proteome</keyword>
<keyword evidence="2 6" id="KW-0812">Transmembrane</keyword>
<feature type="transmembrane region" description="Helical" evidence="6">
    <location>
        <begin position="196"/>
        <end position="213"/>
    </location>
</feature>
<dbReference type="Gene3D" id="1.20.1070.10">
    <property type="entry name" value="Rhodopsin 7-helix transmembrane proteins"/>
    <property type="match status" value="1"/>
</dbReference>
<evidence type="ECO:0000256" key="6">
    <source>
        <dbReference type="SAM" id="Phobius"/>
    </source>
</evidence>
<protein>
    <recommendedName>
        <fullName evidence="7">G-protein coupled receptors family 1 profile domain-containing protein</fullName>
    </recommendedName>
</protein>
<dbReference type="SUPFAM" id="SSF81321">
    <property type="entry name" value="Family A G protein-coupled receptor-like"/>
    <property type="match status" value="1"/>
</dbReference>
<comment type="caution">
    <text evidence="8">The sequence shown here is derived from an EMBL/GenBank/DDBJ whole genome shotgun (WGS) entry which is preliminary data.</text>
</comment>
<feature type="transmembrane region" description="Helical" evidence="6">
    <location>
        <begin position="349"/>
        <end position="368"/>
    </location>
</feature>
<evidence type="ECO:0000313" key="8">
    <source>
        <dbReference type="EMBL" id="KAK7487708.1"/>
    </source>
</evidence>
<dbReference type="InterPro" id="IPR000276">
    <property type="entry name" value="GPCR_Rhodpsn"/>
</dbReference>
<evidence type="ECO:0000313" key="9">
    <source>
        <dbReference type="Proteomes" id="UP001519460"/>
    </source>
</evidence>
<evidence type="ECO:0000256" key="2">
    <source>
        <dbReference type="ARBA" id="ARBA00022692"/>
    </source>
</evidence>
<evidence type="ECO:0000256" key="3">
    <source>
        <dbReference type="ARBA" id="ARBA00022989"/>
    </source>
</evidence>